<dbReference type="SUPFAM" id="SSF53474">
    <property type="entry name" value="alpha/beta-Hydrolases"/>
    <property type="match status" value="1"/>
</dbReference>
<gene>
    <name evidence="2" type="ORF">GMA12_10340</name>
</gene>
<dbReference type="GO" id="GO:0016787">
    <property type="term" value="F:hydrolase activity"/>
    <property type="evidence" value="ECO:0007669"/>
    <property type="project" value="UniProtKB-KW"/>
</dbReference>
<proteinExistence type="predicted"/>
<dbReference type="EMBL" id="WOGU01000007">
    <property type="protein sequence ID" value="MUN63537.1"/>
    <property type="molecule type" value="Genomic_DNA"/>
</dbReference>
<dbReference type="RefSeq" id="WP_156269435.1">
    <property type="nucleotide sequence ID" value="NZ_WOGU01000007.1"/>
</dbReference>
<feature type="domain" description="AB hydrolase-1" evidence="1">
    <location>
        <begin position="30"/>
        <end position="265"/>
    </location>
</feature>
<dbReference type="Pfam" id="PF12697">
    <property type="entry name" value="Abhydrolase_6"/>
    <property type="match status" value="1"/>
</dbReference>
<dbReference type="Proteomes" id="UP000436989">
    <property type="component" value="Unassembled WGS sequence"/>
</dbReference>
<evidence type="ECO:0000259" key="1">
    <source>
        <dbReference type="Pfam" id="PF12697"/>
    </source>
</evidence>
<dbReference type="PANTHER" id="PTHR43798:SF33">
    <property type="entry name" value="HYDROLASE, PUTATIVE (AFU_ORTHOLOGUE AFUA_2G14860)-RELATED"/>
    <property type="match status" value="1"/>
</dbReference>
<sequence>MAGRTARQQVEVDGAQLSVLTAGDPEARPLLLLHGTFWSRVWQPVLPALGEAARCLALDLPGFGASGGELDVAHATVPALARTVLAAADALGVEEFDLAGHDIGGGIAQHVAATSGRVRRLVLMNSVMFDSWPVPAVERFRDPQVRAATTVEELLAARAASTRGSVARELGEEELADYLAPWRDPVRVRSWTALAAAADPRYTMDLVPALQEAALPTRLVWGRDDDFQKIGFARRYVEQVPGSDLVEVDGRHIPTEDSPDAVAAAMLEHLTGGDRGTDRPGA</sequence>
<name>A0A6N8GMP8_9MICC</name>
<dbReference type="InterPro" id="IPR050266">
    <property type="entry name" value="AB_hydrolase_sf"/>
</dbReference>
<keyword evidence="2" id="KW-0378">Hydrolase</keyword>
<comment type="caution">
    <text evidence="2">The sequence shown here is derived from an EMBL/GenBank/DDBJ whole genome shotgun (WGS) entry which is preliminary data.</text>
</comment>
<dbReference type="InterPro" id="IPR029058">
    <property type="entry name" value="AB_hydrolase_fold"/>
</dbReference>
<evidence type="ECO:0000313" key="2">
    <source>
        <dbReference type="EMBL" id="MUN63537.1"/>
    </source>
</evidence>
<accession>A0A6N8GMP8</accession>
<reference evidence="2 3" key="1">
    <citation type="submission" date="2019-12" db="EMBL/GenBank/DDBJ databases">
        <authorList>
            <person name="Shi Y."/>
        </authorList>
    </citation>
    <scope>NUCLEOTIDE SEQUENCE [LARGE SCALE GENOMIC DNA]</scope>
    <source>
        <strain evidence="2 3">JCM 17929</strain>
    </source>
</reference>
<organism evidence="2 3">
    <name type="scientific">Kocuria sediminis</name>
    <dbReference type="NCBI Taxonomy" id="1038857"/>
    <lineage>
        <taxon>Bacteria</taxon>
        <taxon>Bacillati</taxon>
        <taxon>Actinomycetota</taxon>
        <taxon>Actinomycetes</taxon>
        <taxon>Micrococcales</taxon>
        <taxon>Micrococcaceae</taxon>
        <taxon>Kocuria</taxon>
    </lineage>
</organism>
<dbReference type="GO" id="GO:0016020">
    <property type="term" value="C:membrane"/>
    <property type="evidence" value="ECO:0007669"/>
    <property type="project" value="TreeGrafter"/>
</dbReference>
<dbReference type="PANTHER" id="PTHR43798">
    <property type="entry name" value="MONOACYLGLYCEROL LIPASE"/>
    <property type="match status" value="1"/>
</dbReference>
<protein>
    <submittedName>
        <fullName evidence="2">Alpha/beta fold hydrolase</fullName>
    </submittedName>
</protein>
<dbReference type="InterPro" id="IPR000073">
    <property type="entry name" value="AB_hydrolase_1"/>
</dbReference>
<dbReference type="AlphaFoldDB" id="A0A6N8GMP8"/>
<evidence type="ECO:0000313" key="3">
    <source>
        <dbReference type="Proteomes" id="UP000436989"/>
    </source>
</evidence>
<dbReference type="Gene3D" id="3.40.50.1820">
    <property type="entry name" value="alpha/beta hydrolase"/>
    <property type="match status" value="1"/>
</dbReference>
<dbReference type="PRINTS" id="PR00111">
    <property type="entry name" value="ABHYDROLASE"/>
</dbReference>
<keyword evidence="3" id="KW-1185">Reference proteome</keyword>